<gene>
    <name evidence="2" type="ORF">HYN43_000145</name>
</gene>
<proteinExistence type="predicted"/>
<keyword evidence="3" id="KW-1185">Reference proteome</keyword>
<keyword evidence="1" id="KW-0812">Transmembrane</keyword>
<accession>A0A494VJ60</accession>
<feature type="transmembrane region" description="Helical" evidence="1">
    <location>
        <begin position="44"/>
        <end position="66"/>
    </location>
</feature>
<evidence type="ECO:0000313" key="2">
    <source>
        <dbReference type="EMBL" id="AYL93799.1"/>
    </source>
</evidence>
<reference evidence="2 3" key="1">
    <citation type="submission" date="2018-10" db="EMBL/GenBank/DDBJ databases">
        <title>Genome sequencing of Mucilaginibacter sp. HYN0043.</title>
        <authorList>
            <person name="Kim M."/>
            <person name="Yi H."/>
        </authorList>
    </citation>
    <scope>NUCLEOTIDE SEQUENCE [LARGE SCALE GENOMIC DNA]</scope>
    <source>
        <strain evidence="2 3">HYN0043</strain>
    </source>
</reference>
<keyword evidence="1" id="KW-0472">Membrane</keyword>
<dbReference type="RefSeq" id="WP_119407521.1">
    <property type="nucleotide sequence ID" value="NZ_CP032869.1"/>
</dbReference>
<name>A0A494VJ60_9SPHI</name>
<protein>
    <submittedName>
        <fullName evidence="2">Uncharacterized protein</fullName>
    </submittedName>
</protein>
<evidence type="ECO:0000256" key="1">
    <source>
        <dbReference type="SAM" id="Phobius"/>
    </source>
</evidence>
<organism evidence="2 3">
    <name type="scientific">Mucilaginibacter celer</name>
    <dbReference type="NCBI Taxonomy" id="2305508"/>
    <lineage>
        <taxon>Bacteria</taxon>
        <taxon>Pseudomonadati</taxon>
        <taxon>Bacteroidota</taxon>
        <taxon>Sphingobacteriia</taxon>
        <taxon>Sphingobacteriales</taxon>
        <taxon>Sphingobacteriaceae</taxon>
        <taxon>Mucilaginibacter</taxon>
    </lineage>
</organism>
<dbReference type="KEGG" id="muh:HYN43_000145"/>
<feature type="transmembrane region" description="Helical" evidence="1">
    <location>
        <begin position="20"/>
        <end position="38"/>
    </location>
</feature>
<dbReference type="AlphaFoldDB" id="A0A494VJ60"/>
<evidence type="ECO:0000313" key="3">
    <source>
        <dbReference type="Proteomes" id="UP000270046"/>
    </source>
</evidence>
<dbReference type="Proteomes" id="UP000270046">
    <property type="component" value="Chromosome"/>
</dbReference>
<dbReference type="OrthoDB" id="798330at2"/>
<sequence>MIRNYYGPPIEPKLSRRTRFFIFLAFFAGVFALFPEIGLFDLTFIPLSAAMQIWTAFAIVSSVIHIRLFWTRYSAFNALWLSAFYGYASAAIPLYIFMATNYYCANKKTTQQTFTVISTDNGSTGPGKCLPPSIVVTNHGLDKQLSYACGTLVAGHKTVTLPIRKGLWGFDIVYQDDTIGGFINP</sequence>
<keyword evidence="1" id="KW-1133">Transmembrane helix</keyword>
<feature type="transmembrane region" description="Helical" evidence="1">
    <location>
        <begin position="78"/>
        <end position="98"/>
    </location>
</feature>
<dbReference type="EMBL" id="CP032869">
    <property type="protein sequence ID" value="AYL93799.1"/>
    <property type="molecule type" value="Genomic_DNA"/>
</dbReference>